<keyword evidence="2" id="KW-1185">Reference proteome</keyword>
<comment type="caution">
    <text evidence="1">The sequence shown here is derived from an EMBL/GenBank/DDBJ whole genome shotgun (WGS) entry which is preliminary data.</text>
</comment>
<reference evidence="1 2" key="1">
    <citation type="journal article" date="2018" name="Sci. Rep.">
        <title>Genomic signatures of local adaptation to the degree of environmental predictability in rotifers.</title>
        <authorList>
            <person name="Franch-Gras L."/>
            <person name="Hahn C."/>
            <person name="Garcia-Roger E.M."/>
            <person name="Carmona M.J."/>
            <person name="Serra M."/>
            <person name="Gomez A."/>
        </authorList>
    </citation>
    <scope>NUCLEOTIDE SEQUENCE [LARGE SCALE GENOMIC DNA]</scope>
    <source>
        <strain evidence="1">HYR1</strain>
    </source>
</reference>
<name>A0A3M7P2H2_BRAPC</name>
<dbReference type="Proteomes" id="UP000276133">
    <property type="component" value="Unassembled WGS sequence"/>
</dbReference>
<dbReference type="EMBL" id="REGN01013932">
    <property type="protein sequence ID" value="RMZ93276.1"/>
    <property type="molecule type" value="Genomic_DNA"/>
</dbReference>
<evidence type="ECO:0000313" key="1">
    <source>
        <dbReference type="EMBL" id="RMZ93276.1"/>
    </source>
</evidence>
<accession>A0A3M7P2H2</accession>
<protein>
    <submittedName>
        <fullName evidence="1">Uncharacterized protein</fullName>
    </submittedName>
</protein>
<sequence>MFFMVISALCKYFAEIGELFLIKNDSRTKIFEKDWKRANNKKFSQKEMINFLSPIVKILIISSVNASLFNIYSCINCQSLLMMCKISAECSILNYIGIYSVQTKSFDQENNNPEKYGNLV</sequence>
<proteinExistence type="predicted"/>
<organism evidence="1 2">
    <name type="scientific">Brachionus plicatilis</name>
    <name type="common">Marine rotifer</name>
    <name type="synonym">Brachionus muelleri</name>
    <dbReference type="NCBI Taxonomy" id="10195"/>
    <lineage>
        <taxon>Eukaryota</taxon>
        <taxon>Metazoa</taxon>
        <taxon>Spiralia</taxon>
        <taxon>Gnathifera</taxon>
        <taxon>Rotifera</taxon>
        <taxon>Eurotatoria</taxon>
        <taxon>Monogononta</taxon>
        <taxon>Pseudotrocha</taxon>
        <taxon>Ploima</taxon>
        <taxon>Brachionidae</taxon>
        <taxon>Brachionus</taxon>
    </lineage>
</organism>
<gene>
    <name evidence="1" type="ORF">BpHYR1_050620</name>
</gene>
<dbReference type="AlphaFoldDB" id="A0A3M7P2H2"/>
<evidence type="ECO:0000313" key="2">
    <source>
        <dbReference type="Proteomes" id="UP000276133"/>
    </source>
</evidence>